<dbReference type="AlphaFoldDB" id="A0A3A8QKX1"/>
<dbReference type="Pfam" id="PF01344">
    <property type="entry name" value="Kelch_1"/>
    <property type="match status" value="1"/>
</dbReference>
<dbReference type="SMART" id="SM00612">
    <property type="entry name" value="Kelch"/>
    <property type="match status" value="1"/>
</dbReference>
<dbReference type="SUPFAM" id="SSF117281">
    <property type="entry name" value="Kelch motif"/>
    <property type="match status" value="1"/>
</dbReference>
<dbReference type="RefSeq" id="WP_120555817.1">
    <property type="nucleotide sequence ID" value="NZ_RAWK01000070.1"/>
</dbReference>
<proteinExistence type="predicted"/>
<dbReference type="InterPro" id="IPR015915">
    <property type="entry name" value="Kelch-typ_b-propeller"/>
</dbReference>
<organism evidence="1 2">
    <name type="scientific">Corallococcus aberystwythensis</name>
    <dbReference type="NCBI Taxonomy" id="2316722"/>
    <lineage>
        <taxon>Bacteria</taxon>
        <taxon>Pseudomonadati</taxon>
        <taxon>Myxococcota</taxon>
        <taxon>Myxococcia</taxon>
        <taxon>Myxococcales</taxon>
        <taxon>Cystobacterineae</taxon>
        <taxon>Myxococcaceae</taxon>
        <taxon>Corallococcus</taxon>
    </lineage>
</organism>
<evidence type="ECO:0000313" key="1">
    <source>
        <dbReference type="EMBL" id="RKH67570.1"/>
    </source>
</evidence>
<reference evidence="2" key="1">
    <citation type="submission" date="2018-09" db="EMBL/GenBank/DDBJ databases">
        <authorList>
            <person name="Livingstone P.G."/>
            <person name="Whitworth D.E."/>
        </authorList>
    </citation>
    <scope>NUCLEOTIDE SEQUENCE [LARGE SCALE GENOMIC DNA]</scope>
    <source>
        <strain evidence="2">AB050A</strain>
    </source>
</reference>
<name>A0A3A8QKX1_9BACT</name>
<keyword evidence="2" id="KW-1185">Reference proteome</keyword>
<accession>A0A3A8QKX1</accession>
<sequence>MEHRDRRALKWTAEAVAAFAVTPFVRKTLLVAGGSNTSSLSLATAEVYDPGSGTWSATVSMAAPRRYHTVTLLDNGKVLVAGGANNSSAYARADLYTP</sequence>
<gene>
    <name evidence="1" type="ORF">D7W81_13710</name>
</gene>
<dbReference type="EMBL" id="RAWK01000070">
    <property type="protein sequence ID" value="RKH67570.1"/>
    <property type="molecule type" value="Genomic_DNA"/>
</dbReference>
<dbReference type="Gene3D" id="2.130.10.80">
    <property type="entry name" value="Galactose oxidase/kelch, beta-propeller"/>
    <property type="match status" value="1"/>
</dbReference>
<dbReference type="InterPro" id="IPR037293">
    <property type="entry name" value="Gal_Oxidase_central_sf"/>
</dbReference>
<evidence type="ECO:0008006" key="3">
    <source>
        <dbReference type="Google" id="ProtNLM"/>
    </source>
</evidence>
<evidence type="ECO:0000313" key="2">
    <source>
        <dbReference type="Proteomes" id="UP000267003"/>
    </source>
</evidence>
<dbReference type="InterPro" id="IPR006652">
    <property type="entry name" value="Kelch_1"/>
</dbReference>
<dbReference type="OrthoDB" id="5525936at2"/>
<protein>
    <recommendedName>
        <fullName evidence="3">Kelch-like protein</fullName>
    </recommendedName>
</protein>
<dbReference type="Proteomes" id="UP000267003">
    <property type="component" value="Unassembled WGS sequence"/>
</dbReference>
<comment type="caution">
    <text evidence="1">The sequence shown here is derived from an EMBL/GenBank/DDBJ whole genome shotgun (WGS) entry which is preliminary data.</text>
</comment>